<evidence type="ECO:0000256" key="4">
    <source>
        <dbReference type="ARBA" id="ARBA00022801"/>
    </source>
</evidence>
<reference evidence="11" key="1">
    <citation type="submission" date="2020-10" db="EMBL/GenBank/DDBJ databases">
        <authorList>
            <person name="Gilroy R."/>
        </authorList>
    </citation>
    <scope>NUCLEOTIDE SEQUENCE</scope>
    <source>
        <strain evidence="11">2889</strain>
    </source>
</reference>
<dbReference type="GO" id="GO:0005975">
    <property type="term" value="P:carbohydrate metabolic process"/>
    <property type="evidence" value="ECO:0007669"/>
    <property type="project" value="InterPro"/>
</dbReference>
<proteinExistence type="inferred from homology"/>
<dbReference type="Gene3D" id="3.20.20.300">
    <property type="entry name" value="Glycoside hydrolase, family 3, N-terminal domain"/>
    <property type="match status" value="1"/>
</dbReference>
<comment type="similarity">
    <text evidence="2">Belongs to the glycosyl hydrolase 3 family.</text>
</comment>
<dbReference type="EC" id="3.2.1.52" evidence="3"/>
<organism evidence="11 12">
    <name type="scientific">Candidatus Pullibacteroides excrementavium</name>
    <dbReference type="NCBI Taxonomy" id="2840905"/>
    <lineage>
        <taxon>Bacteria</taxon>
        <taxon>Pseudomonadati</taxon>
        <taxon>Bacteroidota</taxon>
        <taxon>Bacteroidia</taxon>
        <taxon>Bacteroidales</taxon>
        <taxon>Candidatus Pullibacteroides</taxon>
    </lineage>
</organism>
<dbReference type="InterPro" id="IPR017853">
    <property type="entry name" value="GH"/>
</dbReference>
<feature type="compositionally biased region" description="Low complexity" evidence="6">
    <location>
        <begin position="980"/>
        <end position="990"/>
    </location>
</feature>
<sequence>MKRSFIRYNMKQSLSGKRILASLSCLLALGLMPSAAQNAMEENANTLLPDSTASSPSSPAARQTASILPGCAAKGFPAIPYPSKKDLHSPEINRIIHKMSIEDMAAQTMVLRSKAKPEAKYVKQMQDLLSKHPFGGICFFAGKTGDMLQLQQAYRQASELPLWMSIDGETGPGMRLTDITRFPLQQALGAISDEELVYAMGRQVGRQCRLLGIQWNFLPDADVNNNPDNPVINTRSFGEEPERVARLAGLYLSGLQAEGVMGSAKHFPGHGDTETDSHHALPLIAHSRQQMDSIHLWPFKELIKQGVESVMVAHLNLPAYDSNGLPASLSPAIVNGLLREELGYRGLVVTDGLEMAGVRSALNGIAGMPDLEEGSVEVQALVAGCDVLLLPVDPEAAIRAIAKAVKKGILPKERLEDACRRILYYKLAQQQRVDFDSCPSDFSRQETERFLNDSINTADATALRQAIYDRSATLVENFGRLLPLPAYSYPDKLCINIGYGSGSRFGMRLLGYEPELRQINLHRDFDFEKTFNKDFRKKAEQSDLLIVCITNTNYSPAKNYGITPQTVRLVDSLQNFGKPVVLVVFAPPYALKPFYEMPKIQAILCGYQEVAESQIACADILTGRLGASGRLPVSIAKYWPAGHGIQTQATRFGTRPAWETGLDPAVFPRIDSLIESAIGQGAMPGCQVFVAKDGMVVYDRSFGHPTYDSSAPVVETNNLYDIASLTKIMATTLAYMRLYEDGVYDLDEPVSDFLPRLRRTDKRNITFRELLSHQSGLKSYIPYVDLAEPVWNGMPVFDSLPSAQYPVQIADSLYLQAGYTAHIRELIDESPVNRRKPYVYSDLGFYYLNEALQVLADTSLDAYVEENFYRFLDLENIGFHPLERFEPARIMPTENDTVLRHRQIRGFVHDPLIALTGGAGGSAGLFSNAHDVGVIAQMLLQGGEYGGIQYFNPGTVDLFTSNEFSPEDNRRGGGFDKPPADTSLPSPTAPSASISSFGHSGFTGTYFWVDPADGLVYVFLSNRVYPSAGNNLLTTLSIRTTIQEYLHQACTNRQKRNIRN</sequence>
<evidence type="ECO:0000313" key="11">
    <source>
        <dbReference type="EMBL" id="MBO8431917.1"/>
    </source>
</evidence>
<dbReference type="InterPro" id="IPR001466">
    <property type="entry name" value="Beta-lactam-related"/>
</dbReference>
<keyword evidence="7" id="KW-0732">Signal</keyword>
<dbReference type="InterPro" id="IPR002772">
    <property type="entry name" value="Glyco_hydro_3_C"/>
</dbReference>
<evidence type="ECO:0000256" key="5">
    <source>
        <dbReference type="ARBA" id="ARBA00023295"/>
    </source>
</evidence>
<gene>
    <name evidence="11" type="ORF">IAB08_01305</name>
</gene>
<protein>
    <recommendedName>
        <fullName evidence="3">beta-N-acetylhexosaminidase</fullName>
        <ecNumber evidence="3">3.2.1.52</ecNumber>
    </recommendedName>
</protein>
<dbReference type="Gene3D" id="3.40.710.10">
    <property type="entry name" value="DD-peptidase/beta-lactamase superfamily"/>
    <property type="match status" value="1"/>
</dbReference>
<dbReference type="InterPro" id="IPR036962">
    <property type="entry name" value="Glyco_hydro_3_N_sf"/>
</dbReference>
<evidence type="ECO:0000256" key="1">
    <source>
        <dbReference type="ARBA" id="ARBA00001231"/>
    </source>
</evidence>
<dbReference type="InterPro" id="IPR012338">
    <property type="entry name" value="Beta-lactam/transpept-like"/>
</dbReference>
<feature type="domain" description="Glycoside hydrolase family 3 C-terminal" evidence="10">
    <location>
        <begin position="460"/>
        <end position="638"/>
    </location>
</feature>
<reference evidence="11" key="2">
    <citation type="journal article" date="2021" name="PeerJ">
        <title>Extensive microbial diversity within the chicken gut microbiome revealed by metagenomics and culture.</title>
        <authorList>
            <person name="Gilroy R."/>
            <person name="Ravi A."/>
            <person name="Getino M."/>
            <person name="Pursley I."/>
            <person name="Horton D.L."/>
            <person name="Alikhan N.F."/>
            <person name="Baker D."/>
            <person name="Gharbi K."/>
            <person name="Hall N."/>
            <person name="Watson M."/>
            <person name="Adriaenssens E.M."/>
            <person name="Foster-Nyarko E."/>
            <person name="Jarju S."/>
            <person name="Secka A."/>
            <person name="Antonio M."/>
            <person name="Oren A."/>
            <person name="Chaudhuri R.R."/>
            <person name="La Ragione R."/>
            <person name="Hildebrand F."/>
            <person name="Pallen M.J."/>
        </authorList>
    </citation>
    <scope>NUCLEOTIDE SEQUENCE</scope>
    <source>
        <strain evidence="11">2889</strain>
    </source>
</reference>
<dbReference type="EMBL" id="JADIMZ010000018">
    <property type="protein sequence ID" value="MBO8431917.1"/>
    <property type="molecule type" value="Genomic_DNA"/>
</dbReference>
<comment type="caution">
    <text evidence="11">The sequence shown here is derived from an EMBL/GenBank/DDBJ whole genome shotgun (WGS) entry which is preliminary data.</text>
</comment>
<evidence type="ECO:0000256" key="6">
    <source>
        <dbReference type="SAM" id="MobiDB-lite"/>
    </source>
</evidence>
<dbReference type="PANTHER" id="PTHR30480">
    <property type="entry name" value="BETA-HEXOSAMINIDASE-RELATED"/>
    <property type="match status" value="1"/>
</dbReference>
<dbReference type="SUPFAM" id="SSF52279">
    <property type="entry name" value="Beta-D-glucan exohydrolase, C-terminal domain"/>
    <property type="match status" value="1"/>
</dbReference>
<accession>A0A9D9H1C0</accession>
<evidence type="ECO:0000259" key="9">
    <source>
        <dbReference type="Pfam" id="PF00933"/>
    </source>
</evidence>
<evidence type="ECO:0000259" key="10">
    <source>
        <dbReference type="Pfam" id="PF01915"/>
    </source>
</evidence>
<feature type="region of interest" description="Disordered" evidence="6">
    <location>
        <begin position="961"/>
        <end position="990"/>
    </location>
</feature>
<keyword evidence="5" id="KW-0326">Glycosidase</keyword>
<dbReference type="InterPro" id="IPR036881">
    <property type="entry name" value="Glyco_hydro_3_C_sf"/>
</dbReference>
<dbReference type="GO" id="GO:0009254">
    <property type="term" value="P:peptidoglycan turnover"/>
    <property type="evidence" value="ECO:0007669"/>
    <property type="project" value="TreeGrafter"/>
</dbReference>
<dbReference type="Pfam" id="PF00933">
    <property type="entry name" value="Glyco_hydro_3"/>
    <property type="match status" value="1"/>
</dbReference>
<dbReference type="Gene3D" id="3.40.50.1700">
    <property type="entry name" value="Glycoside hydrolase family 3 C-terminal domain"/>
    <property type="match status" value="1"/>
</dbReference>
<feature type="signal peptide" evidence="7">
    <location>
        <begin position="1"/>
        <end position="38"/>
    </location>
</feature>
<dbReference type="SUPFAM" id="SSF51445">
    <property type="entry name" value="(Trans)glycosidases"/>
    <property type="match status" value="1"/>
</dbReference>
<keyword evidence="4 11" id="KW-0378">Hydrolase</keyword>
<dbReference type="Pfam" id="PF01915">
    <property type="entry name" value="Glyco_hydro_3_C"/>
    <property type="match status" value="1"/>
</dbReference>
<dbReference type="AlphaFoldDB" id="A0A9D9H1C0"/>
<evidence type="ECO:0000313" key="12">
    <source>
        <dbReference type="Proteomes" id="UP000823612"/>
    </source>
</evidence>
<dbReference type="GO" id="GO:0004563">
    <property type="term" value="F:beta-N-acetylhexosaminidase activity"/>
    <property type="evidence" value="ECO:0007669"/>
    <property type="project" value="UniProtKB-EC"/>
</dbReference>
<feature type="domain" description="Glycoside hydrolase family 3 N-terminal" evidence="9">
    <location>
        <begin position="118"/>
        <end position="423"/>
    </location>
</feature>
<evidence type="ECO:0000256" key="7">
    <source>
        <dbReference type="SAM" id="SignalP"/>
    </source>
</evidence>
<evidence type="ECO:0000256" key="2">
    <source>
        <dbReference type="ARBA" id="ARBA00005336"/>
    </source>
</evidence>
<dbReference type="Proteomes" id="UP000823612">
    <property type="component" value="Unassembled WGS sequence"/>
</dbReference>
<dbReference type="Pfam" id="PF00144">
    <property type="entry name" value="Beta-lactamase"/>
    <property type="match status" value="1"/>
</dbReference>
<dbReference type="InterPro" id="IPR050226">
    <property type="entry name" value="NagZ_Beta-hexosaminidase"/>
</dbReference>
<comment type="catalytic activity">
    <reaction evidence="1">
        <text>Hydrolysis of terminal non-reducing N-acetyl-D-hexosamine residues in N-acetyl-beta-D-hexosaminides.</text>
        <dbReference type="EC" id="3.2.1.52"/>
    </reaction>
</comment>
<dbReference type="PANTHER" id="PTHR30480:SF13">
    <property type="entry name" value="BETA-HEXOSAMINIDASE"/>
    <property type="match status" value="1"/>
</dbReference>
<name>A0A9D9H1C0_9BACT</name>
<feature type="domain" description="Beta-lactamase-related" evidence="8">
    <location>
        <begin position="670"/>
        <end position="1028"/>
    </location>
</feature>
<dbReference type="SUPFAM" id="SSF56601">
    <property type="entry name" value="beta-lactamase/transpeptidase-like"/>
    <property type="match status" value="1"/>
</dbReference>
<evidence type="ECO:0000256" key="3">
    <source>
        <dbReference type="ARBA" id="ARBA00012663"/>
    </source>
</evidence>
<feature type="chain" id="PRO_5038833289" description="beta-N-acetylhexosaminidase" evidence="7">
    <location>
        <begin position="39"/>
        <end position="1060"/>
    </location>
</feature>
<dbReference type="InterPro" id="IPR001764">
    <property type="entry name" value="Glyco_hydro_3_N"/>
</dbReference>
<evidence type="ECO:0000259" key="8">
    <source>
        <dbReference type="Pfam" id="PF00144"/>
    </source>
</evidence>
<dbReference type="PRINTS" id="PR00133">
    <property type="entry name" value="GLHYDRLASE3"/>
</dbReference>